<keyword evidence="1" id="KW-1133">Transmembrane helix</keyword>
<evidence type="ECO:0000256" key="1">
    <source>
        <dbReference type="SAM" id="Phobius"/>
    </source>
</evidence>
<dbReference type="AlphaFoldDB" id="A0AA92TV93"/>
<dbReference type="Proteomes" id="UP000283785">
    <property type="component" value="Unassembled WGS sequence"/>
</dbReference>
<evidence type="ECO:0000313" key="3">
    <source>
        <dbReference type="Proteomes" id="UP000283785"/>
    </source>
</evidence>
<keyword evidence="1" id="KW-0472">Membrane</keyword>
<dbReference type="EMBL" id="QSAG01000049">
    <property type="protein sequence ID" value="RGW39844.1"/>
    <property type="molecule type" value="Genomic_DNA"/>
</dbReference>
<protein>
    <submittedName>
        <fullName evidence="2">Uncharacterized protein</fullName>
    </submittedName>
</protein>
<accession>A0AA92TV93</accession>
<name>A0AA92TV93_9BACT</name>
<comment type="caution">
    <text evidence="2">The sequence shown here is derived from an EMBL/GenBank/DDBJ whole genome shotgun (WGS) entry which is preliminary data.</text>
</comment>
<organism evidence="2 3">
    <name type="scientific">Segatella copri</name>
    <dbReference type="NCBI Taxonomy" id="165179"/>
    <lineage>
        <taxon>Bacteria</taxon>
        <taxon>Pseudomonadati</taxon>
        <taxon>Bacteroidota</taxon>
        <taxon>Bacteroidia</taxon>
        <taxon>Bacteroidales</taxon>
        <taxon>Prevotellaceae</taxon>
        <taxon>Segatella</taxon>
    </lineage>
</organism>
<sequence length="137" mass="14922">MGFSREDFEKYAYNGPVYNTIDESATKGKGSQKDLDRKLRLSKKFFCFGLVTFCIGFLMLGFAIGKLSSSSSNAEADGFQTEVTAGGNVYVSDSPGSKRYHKDRNCPALKRTTGKITATDEANAIDQGKTLCGWCGK</sequence>
<gene>
    <name evidence="2" type="ORF">DWV76_15100</name>
</gene>
<keyword evidence="1" id="KW-0812">Transmembrane</keyword>
<dbReference type="RefSeq" id="WP_118066737.1">
    <property type="nucleotide sequence ID" value="NZ_QSAG01000049.1"/>
</dbReference>
<evidence type="ECO:0000313" key="2">
    <source>
        <dbReference type="EMBL" id="RGW39844.1"/>
    </source>
</evidence>
<reference evidence="2 3" key="1">
    <citation type="submission" date="2018-08" db="EMBL/GenBank/DDBJ databases">
        <title>A genome reference for cultivated species of the human gut microbiota.</title>
        <authorList>
            <person name="Zou Y."/>
            <person name="Xue W."/>
            <person name="Luo G."/>
        </authorList>
    </citation>
    <scope>NUCLEOTIDE SEQUENCE [LARGE SCALE GENOMIC DNA]</scope>
    <source>
        <strain evidence="2 3">AF12-50</strain>
    </source>
</reference>
<proteinExistence type="predicted"/>
<feature type="transmembrane region" description="Helical" evidence="1">
    <location>
        <begin position="45"/>
        <end position="64"/>
    </location>
</feature>